<name>K9M8S7_9PAPI</name>
<dbReference type="GO" id="GO:0006355">
    <property type="term" value="P:regulation of DNA-templated transcription"/>
    <property type="evidence" value="ECO:0007669"/>
    <property type="project" value="UniProtKB-UniRule"/>
</dbReference>
<evidence type="ECO:0000256" key="12">
    <source>
        <dbReference type="ARBA" id="ARBA00023163"/>
    </source>
</evidence>
<dbReference type="KEGG" id="vg:14515922"/>
<keyword evidence="7 16" id="KW-0863">Zinc-finger</keyword>
<dbReference type="GO" id="GO:0030430">
    <property type="term" value="C:host cell cytoplasm"/>
    <property type="evidence" value="ECO:0007669"/>
    <property type="project" value="UniProtKB-SubCell"/>
</dbReference>
<dbReference type="GO" id="GO:0003677">
    <property type="term" value="F:DNA binding"/>
    <property type="evidence" value="ECO:0007669"/>
    <property type="project" value="UniProtKB-UniRule"/>
</dbReference>
<keyword evidence="9 16" id="KW-0805">Transcription regulation</keyword>
<dbReference type="Gene3D" id="3.30.240.40">
    <property type="entry name" value="E6 early regulatory protein"/>
    <property type="match status" value="2"/>
</dbReference>
<evidence type="ECO:0000256" key="6">
    <source>
        <dbReference type="ARBA" id="ARBA00022723"/>
    </source>
</evidence>
<dbReference type="GO" id="GO:0008270">
    <property type="term" value="F:zinc ion binding"/>
    <property type="evidence" value="ECO:0007669"/>
    <property type="project" value="UniProtKB-KW"/>
</dbReference>
<keyword evidence="4 16" id="KW-0945">Host-virus interaction</keyword>
<evidence type="ECO:0000256" key="15">
    <source>
        <dbReference type="ARBA" id="ARBA00023323"/>
    </source>
</evidence>
<keyword evidence="3 16" id="KW-1048">Host nucleus</keyword>
<sequence length="127" mass="15021">MAWRYEKLPCLFCRQAIGNLDALYFSEGAYQVVNRNGENHAACRKCLKAVCTLERRFWDDLLQYTGDQVERMSGKKLEDLNVRCKLCGAGVSDIEKQWKKLTKRPFYYYRNRWRTRCYDCRVGDAAL</sequence>
<evidence type="ECO:0000256" key="8">
    <source>
        <dbReference type="ARBA" id="ARBA00022833"/>
    </source>
</evidence>
<dbReference type="InterPro" id="IPR001334">
    <property type="entry name" value="E6"/>
</dbReference>
<dbReference type="GO" id="GO:0039648">
    <property type="term" value="P:symbiont-mediated perturbation of host ubiquitin-like protein modification"/>
    <property type="evidence" value="ECO:0007669"/>
    <property type="project" value="UniProtKB-UniRule"/>
</dbReference>
<comment type="caution">
    <text evidence="16">Lacks conserved residue(s) required for the propagation of feature annotation.</text>
</comment>
<dbReference type="InterPro" id="IPR038575">
    <property type="entry name" value="E6_sf"/>
</dbReference>
<dbReference type="GO" id="GO:0052170">
    <property type="term" value="P:symbiont-mediated suppression of host innate immune response"/>
    <property type="evidence" value="ECO:0007669"/>
    <property type="project" value="UniProtKB-KW"/>
</dbReference>
<keyword evidence="12 16" id="KW-0804">Transcription</keyword>
<evidence type="ECO:0000256" key="9">
    <source>
        <dbReference type="ARBA" id="ARBA00023015"/>
    </source>
</evidence>
<dbReference type="GO" id="GO:0006351">
    <property type="term" value="P:DNA-templated transcription"/>
    <property type="evidence" value="ECO:0007669"/>
    <property type="project" value="UniProtKB-UniRule"/>
</dbReference>
<dbReference type="GO" id="GO:0042025">
    <property type="term" value="C:host cell nucleus"/>
    <property type="evidence" value="ECO:0007669"/>
    <property type="project" value="UniProtKB-SubCell"/>
</dbReference>
<evidence type="ECO:0000313" key="18">
    <source>
        <dbReference type="EMBL" id="AFS89107.1"/>
    </source>
</evidence>
<organism evidence="18 19">
    <name type="scientific">Equus caballus papillomavirus 4</name>
    <dbReference type="NCBI Taxonomy" id="1235428"/>
    <lineage>
        <taxon>Viruses</taxon>
        <taxon>Monodnaviria</taxon>
        <taxon>Shotokuvirae</taxon>
        <taxon>Cossaviricota</taxon>
        <taxon>Papovaviricetes</taxon>
        <taxon>Zurhausenvirales</taxon>
        <taxon>Papillomaviridae</taxon>
        <taxon>Firstpapillomavirinae</taxon>
        <taxon>Dyoiotapapillomavirus</taxon>
        <taxon>Dyoiotapapillomavirus 2</taxon>
    </lineage>
</organism>
<comment type="subcellular location">
    <subcellularLocation>
        <location evidence="16 17">Host cytoplasm</location>
    </subcellularLocation>
    <subcellularLocation>
        <location evidence="16 17">Host nucleus</location>
    </subcellularLocation>
</comment>
<reference evidence="18 19" key="1">
    <citation type="journal article" date="2013" name="J. Gen. Virol.">
        <title>Four novel papillomavirus sequences support a broad diversity among equine papillomaviruses.</title>
        <authorList>
            <person name="Lange C."/>
            <person name="Vetsch E."/>
            <person name="Ackermann M."/>
            <person name="Favrot C."/>
            <person name="Tobler K."/>
        </authorList>
    </citation>
    <scope>NUCLEOTIDE SEQUENCE [LARGE SCALE GENOMIC DNA]</scope>
</reference>
<keyword evidence="10 16" id="KW-0238">DNA-binding</keyword>
<evidence type="ECO:0000256" key="13">
    <source>
        <dbReference type="ARBA" id="ARBA00023200"/>
    </source>
</evidence>
<gene>
    <name evidence="16" type="primary">E6</name>
</gene>
<evidence type="ECO:0000256" key="1">
    <source>
        <dbReference type="ARBA" id="ARBA00006346"/>
    </source>
</evidence>
<dbReference type="Pfam" id="PF00518">
    <property type="entry name" value="E6"/>
    <property type="match status" value="1"/>
</dbReference>
<dbReference type="SUPFAM" id="SSF161229">
    <property type="entry name" value="E6 C-terminal domain-like"/>
    <property type="match status" value="2"/>
</dbReference>
<evidence type="ECO:0000256" key="3">
    <source>
        <dbReference type="ARBA" id="ARBA00022562"/>
    </source>
</evidence>
<dbReference type="EMBL" id="JQ031032">
    <property type="protein sequence ID" value="AFS89107.1"/>
    <property type="molecule type" value="Genomic_DNA"/>
</dbReference>
<comment type="function">
    <text evidence="16">Plays a major role in the induction and maintenance of cellular transformation. E6 associates with host UBE3A/E6-AP ubiquitin-protein ligase and modulates its activity. Protects host keratinocytes from apoptosis by mediating the degradation of host BAK1. May also inhibit host immune response.</text>
</comment>
<evidence type="ECO:0000256" key="16">
    <source>
        <dbReference type="HAMAP-Rule" id="MF_04006"/>
    </source>
</evidence>
<keyword evidence="14 16" id="KW-0899">Viral immunoevasion</keyword>
<evidence type="ECO:0000313" key="19">
    <source>
        <dbReference type="Proteomes" id="UP000129924"/>
    </source>
</evidence>
<feature type="zinc finger region" evidence="16">
    <location>
        <begin position="10"/>
        <end position="46"/>
    </location>
</feature>
<evidence type="ECO:0000256" key="2">
    <source>
        <dbReference type="ARBA" id="ARBA00022518"/>
    </source>
</evidence>
<comment type="similarity">
    <text evidence="1 16 17">Belongs to the papillomaviridae E6 protein family.</text>
</comment>
<keyword evidence="2 16" id="KW-0244">Early protein</keyword>
<dbReference type="GO" id="GO:0039502">
    <property type="term" value="P:symbiont-mediated suppression of host type I interferon-mediated signaling pathway"/>
    <property type="evidence" value="ECO:0007669"/>
    <property type="project" value="UniProtKB-UniRule"/>
</dbReference>
<keyword evidence="6 16" id="KW-0479">Metal-binding</keyword>
<evidence type="ECO:0000256" key="11">
    <source>
        <dbReference type="ARBA" id="ARBA00023159"/>
    </source>
</evidence>
<keyword evidence="19" id="KW-1185">Reference proteome</keyword>
<proteinExistence type="inferred from homology"/>
<dbReference type="HAMAP" id="MF_04006">
    <property type="entry name" value="HPV_E6"/>
    <property type="match status" value="1"/>
</dbReference>
<evidence type="ECO:0000256" key="14">
    <source>
        <dbReference type="ARBA" id="ARBA00023280"/>
    </source>
</evidence>
<evidence type="ECO:0000256" key="5">
    <source>
        <dbReference type="ARBA" id="ARBA00022632"/>
    </source>
</evidence>
<dbReference type="Proteomes" id="UP000129924">
    <property type="component" value="Segment"/>
</dbReference>
<dbReference type="RefSeq" id="YP_007349389.1">
    <property type="nucleotide sequence ID" value="NC_020085.1"/>
</dbReference>
<evidence type="ECO:0000256" key="4">
    <source>
        <dbReference type="ARBA" id="ARBA00022581"/>
    </source>
</evidence>
<keyword evidence="8 16" id="KW-0862">Zinc</keyword>
<evidence type="ECO:0000256" key="17">
    <source>
        <dbReference type="RuleBase" id="RU363123"/>
    </source>
</evidence>
<dbReference type="GO" id="GO:0052150">
    <property type="term" value="P:symbiont-mediated perturbation of host apoptosis"/>
    <property type="evidence" value="ECO:0007669"/>
    <property type="project" value="UniProtKB-KW"/>
</dbReference>
<evidence type="ECO:0000256" key="10">
    <source>
        <dbReference type="ARBA" id="ARBA00023125"/>
    </source>
</evidence>
<keyword evidence="5 16" id="KW-1090">Inhibition of host innate immune response by virus</keyword>
<evidence type="ECO:0000256" key="7">
    <source>
        <dbReference type="ARBA" id="ARBA00022771"/>
    </source>
</evidence>
<protein>
    <recommendedName>
        <fullName evidence="16 17">Protein E6</fullName>
    </recommendedName>
</protein>
<comment type="subunit">
    <text evidence="16">Forms homodimers. Interacts with ubiquitin-protein ligase UBE3A/E6-AP; this interaction stimulates UBE3A ubiquitin activity. Interacts with host BAK1.</text>
</comment>
<keyword evidence="11 16" id="KW-0010">Activator</keyword>
<dbReference type="OrthoDB" id="27353at10239"/>
<keyword evidence="15 16" id="KW-1119">Modulation of host cell apoptosis by virus</keyword>
<accession>K9M8S7</accession>
<keyword evidence="13 16" id="KW-1035">Host cytoplasm</keyword>
<feature type="zinc finger region" evidence="16">
    <location>
        <begin position="84"/>
        <end position="120"/>
    </location>
</feature>